<keyword evidence="1" id="KW-1133">Transmembrane helix</keyword>
<dbReference type="EMBL" id="LCDD01000052">
    <property type="protein sequence ID" value="KKS44945.1"/>
    <property type="molecule type" value="Genomic_DNA"/>
</dbReference>
<dbReference type="InterPro" id="IPR002102">
    <property type="entry name" value="Cohesin_dom"/>
</dbReference>
<sequence length="191" mass="21241">MEKNKVFVYLLIIFFAAFVGTGIFLVVNNKKTTINEQAASTSIIPTTEPTQGSLNLKLFGNEKISLLTGQELSIDLIADSNEKNIVGYDLVLSYDPSSFDFVKATSDLVDFKIYSYKKDSYLSLLATKILQSQTTSVFAQTKIASLVFKPLKAGKFIFSLKSLIGKDRTDLVTDKTEVLNPKLNELEIEVF</sequence>
<dbReference type="GO" id="GO:0030246">
    <property type="term" value="F:carbohydrate binding"/>
    <property type="evidence" value="ECO:0007669"/>
    <property type="project" value="InterPro"/>
</dbReference>
<keyword evidence="1" id="KW-0812">Transmembrane</keyword>
<gene>
    <name evidence="3" type="ORF">UV09_C0052G0003</name>
</gene>
<keyword evidence="1" id="KW-0472">Membrane</keyword>
<feature type="transmembrane region" description="Helical" evidence="1">
    <location>
        <begin position="6"/>
        <end position="27"/>
    </location>
</feature>
<feature type="domain" description="Cohesin" evidence="2">
    <location>
        <begin position="79"/>
        <end position="155"/>
    </location>
</feature>
<evidence type="ECO:0000313" key="3">
    <source>
        <dbReference type="EMBL" id="KKS44945.1"/>
    </source>
</evidence>
<dbReference type="AlphaFoldDB" id="A0A0G0Z8A3"/>
<accession>A0A0G0Z8A3</accession>
<proteinExistence type="predicted"/>
<dbReference type="Proteomes" id="UP000034320">
    <property type="component" value="Unassembled WGS sequence"/>
</dbReference>
<comment type="caution">
    <text evidence="3">The sequence shown here is derived from an EMBL/GenBank/DDBJ whole genome shotgun (WGS) entry which is preliminary data.</text>
</comment>
<evidence type="ECO:0000256" key="1">
    <source>
        <dbReference type="SAM" id="Phobius"/>
    </source>
</evidence>
<evidence type="ECO:0000313" key="4">
    <source>
        <dbReference type="Proteomes" id="UP000034320"/>
    </source>
</evidence>
<dbReference type="Pfam" id="PF00963">
    <property type="entry name" value="Cohesin"/>
    <property type="match status" value="1"/>
</dbReference>
<dbReference type="InterPro" id="IPR008965">
    <property type="entry name" value="CBM2/CBM3_carb-bd_dom_sf"/>
</dbReference>
<dbReference type="GO" id="GO:0000272">
    <property type="term" value="P:polysaccharide catabolic process"/>
    <property type="evidence" value="ECO:0007669"/>
    <property type="project" value="InterPro"/>
</dbReference>
<organism evidence="3 4">
    <name type="scientific">Candidatus Gottesmanbacteria bacterium GW2011_GWA2_42_18</name>
    <dbReference type="NCBI Taxonomy" id="1618442"/>
    <lineage>
        <taxon>Bacteria</taxon>
        <taxon>Candidatus Gottesmaniibacteriota</taxon>
    </lineage>
</organism>
<evidence type="ECO:0000259" key="2">
    <source>
        <dbReference type="Pfam" id="PF00963"/>
    </source>
</evidence>
<name>A0A0G0Z8A3_9BACT</name>
<dbReference type="SUPFAM" id="SSF49384">
    <property type="entry name" value="Carbohydrate-binding domain"/>
    <property type="match status" value="1"/>
</dbReference>
<protein>
    <recommendedName>
        <fullName evidence="2">Cohesin domain-containing protein</fullName>
    </recommendedName>
</protein>
<dbReference type="Gene3D" id="2.60.40.680">
    <property type="match status" value="1"/>
</dbReference>
<reference evidence="3 4" key="1">
    <citation type="journal article" date="2015" name="Nature">
        <title>rRNA introns, odd ribosomes, and small enigmatic genomes across a large radiation of phyla.</title>
        <authorList>
            <person name="Brown C.T."/>
            <person name="Hug L.A."/>
            <person name="Thomas B.C."/>
            <person name="Sharon I."/>
            <person name="Castelle C.J."/>
            <person name="Singh A."/>
            <person name="Wilkins M.J."/>
            <person name="Williams K.H."/>
            <person name="Banfield J.F."/>
        </authorList>
    </citation>
    <scope>NUCLEOTIDE SEQUENCE [LARGE SCALE GENOMIC DNA]</scope>
</reference>